<dbReference type="InterPro" id="IPR000719">
    <property type="entry name" value="Prot_kinase_dom"/>
</dbReference>
<accession>A0A1P8KQA2</accession>
<dbReference type="STRING" id="1850254.LPB137_12895"/>
<dbReference type="InterPro" id="IPR008266">
    <property type="entry name" value="Tyr_kinase_AS"/>
</dbReference>
<dbReference type="CDD" id="cd14014">
    <property type="entry name" value="STKc_PknB_like"/>
    <property type="match status" value="1"/>
</dbReference>
<organism evidence="4 5">
    <name type="scientific">Poseidonibacter parvus</name>
    <dbReference type="NCBI Taxonomy" id="1850254"/>
    <lineage>
        <taxon>Bacteria</taxon>
        <taxon>Pseudomonadati</taxon>
        <taxon>Campylobacterota</taxon>
        <taxon>Epsilonproteobacteria</taxon>
        <taxon>Campylobacterales</taxon>
        <taxon>Arcobacteraceae</taxon>
        <taxon>Poseidonibacter</taxon>
    </lineage>
</organism>
<sequence length="570" mass="65823">MPNKLEIQLGQYSNKGRKEINQDFHDTRIPTQPQLTNKGIAIAIADGISSSEVSGEASKVSVTSFLEDYYCTSESWSVKKSASSVLKATNSWLHSKNWKNKYHLDKDRGYVCTFTSLILKSNTAHILHIGDARVYRLRDSKLEVLTKDHRVWVSDDKSYLSRAMGIDSILTPDYENCEIQKDDIFLLMTDGVYEFLKEDFIIETLQKQIDDYNITAKYLIDKAYENGSDDNLTIQIAKIENVPNKNIDEIHKQLTSRPIPNVLEARMIFDDYEILRELSHTSRSHVYLALDKLSDEKVVIKAPSIDLKDDKAYLERFLMEEWISKRINHENVSKSYLQNRKRNYLYNVSEYIKGETLTQWLIDNPNEKFEVKRDIIKQIAKGLYAFHKQEMVHQDLRTENIMIDYQGTVKIIDFGATKVKGILENNTTLEQENLLGTALYSAPEYFIGKQGTSKSDIFSLGVITYEMLSGKFPYGTSVARCVSKAAQNRLKYESLYPKVPIWVDEALKKALQVNPEKRYDEVLEFIYDLENPNKKFLSKKPSALIERNPLLFWQSSTIILLCIVVFLLLK</sequence>
<keyword evidence="4" id="KW-0418">Kinase</keyword>
<dbReference type="Gene3D" id="3.60.40.10">
    <property type="entry name" value="PPM-type phosphatase domain"/>
    <property type="match status" value="1"/>
</dbReference>
<evidence type="ECO:0000256" key="1">
    <source>
        <dbReference type="SAM" id="Phobius"/>
    </source>
</evidence>
<keyword evidence="5" id="KW-1185">Reference proteome</keyword>
<dbReference type="PROSITE" id="PS50011">
    <property type="entry name" value="PROTEIN_KINASE_DOM"/>
    <property type="match status" value="1"/>
</dbReference>
<feature type="domain" description="PPM-type phosphatase" evidence="3">
    <location>
        <begin position="8"/>
        <end position="239"/>
    </location>
</feature>
<dbReference type="RefSeq" id="WP_076088736.1">
    <property type="nucleotide sequence ID" value="NZ_CP019070.1"/>
</dbReference>
<reference evidence="4 5" key="1">
    <citation type="submission" date="2017-01" db="EMBL/GenBank/DDBJ databases">
        <title>Genome sequencing of Arcobacter sp. LPB0137.</title>
        <authorList>
            <person name="Lee G.-W."/>
            <person name="Yi H."/>
        </authorList>
    </citation>
    <scope>NUCLEOTIDE SEQUENCE [LARGE SCALE GENOMIC DNA]</scope>
    <source>
        <strain evidence="4 5">LPB0137</strain>
    </source>
</reference>
<dbReference type="InterPro" id="IPR011009">
    <property type="entry name" value="Kinase-like_dom_sf"/>
</dbReference>
<keyword evidence="1" id="KW-0472">Membrane</keyword>
<evidence type="ECO:0000259" key="2">
    <source>
        <dbReference type="PROSITE" id="PS50011"/>
    </source>
</evidence>
<dbReference type="Pfam" id="PF00069">
    <property type="entry name" value="Pkinase"/>
    <property type="match status" value="1"/>
</dbReference>
<feature type="transmembrane region" description="Helical" evidence="1">
    <location>
        <begin position="550"/>
        <end position="569"/>
    </location>
</feature>
<dbReference type="AlphaFoldDB" id="A0A1P8KQA2"/>
<dbReference type="InterPro" id="IPR001932">
    <property type="entry name" value="PPM-type_phosphatase-like_dom"/>
</dbReference>
<gene>
    <name evidence="4" type="ORF">LPB137_12895</name>
</gene>
<dbReference type="PROSITE" id="PS00109">
    <property type="entry name" value="PROTEIN_KINASE_TYR"/>
    <property type="match status" value="1"/>
</dbReference>
<protein>
    <submittedName>
        <fullName evidence="4">Protein kinase</fullName>
    </submittedName>
</protein>
<dbReference type="EMBL" id="CP019070">
    <property type="protein sequence ID" value="APW66693.1"/>
    <property type="molecule type" value="Genomic_DNA"/>
</dbReference>
<evidence type="ECO:0000259" key="3">
    <source>
        <dbReference type="PROSITE" id="PS51746"/>
    </source>
</evidence>
<dbReference type="Proteomes" id="UP000186074">
    <property type="component" value="Chromosome"/>
</dbReference>
<keyword evidence="1" id="KW-1133">Transmembrane helix</keyword>
<dbReference type="SUPFAM" id="SSF56112">
    <property type="entry name" value="Protein kinase-like (PK-like)"/>
    <property type="match status" value="1"/>
</dbReference>
<dbReference type="SMART" id="SM00332">
    <property type="entry name" value="PP2Cc"/>
    <property type="match status" value="1"/>
</dbReference>
<dbReference type="SMART" id="SM00331">
    <property type="entry name" value="PP2C_SIG"/>
    <property type="match status" value="1"/>
</dbReference>
<dbReference type="SUPFAM" id="SSF81606">
    <property type="entry name" value="PP2C-like"/>
    <property type="match status" value="1"/>
</dbReference>
<dbReference type="GO" id="GO:0005524">
    <property type="term" value="F:ATP binding"/>
    <property type="evidence" value="ECO:0007669"/>
    <property type="project" value="InterPro"/>
</dbReference>
<dbReference type="PANTHER" id="PTHR44167:SF24">
    <property type="entry name" value="SERINE_THREONINE-PROTEIN KINASE CHK2"/>
    <property type="match status" value="1"/>
</dbReference>
<dbReference type="Pfam" id="PF13672">
    <property type="entry name" value="PP2C_2"/>
    <property type="match status" value="1"/>
</dbReference>
<feature type="domain" description="Protein kinase" evidence="2">
    <location>
        <begin position="272"/>
        <end position="537"/>
    </location>
</feature>
<keyword evidence="4" id="KW-0808">Transferase</keyword>
<dbReference type="PANTHER" id="PTHR44167">
    <property type="entry name" value="OVARIAN-SPECIFIC SERINE/THREONINE-PROTEIN KINASE LOK-RELATED"/>
    <property type="match status" value="1"/>
</dbReference>
<dbReference type="PROSITE" id="PS51746">
    <property type="entry name" value="PPM_2"/>
    <property type="match status" value="1"/>
</dbReference>
<name>A0A1P8KQA2_9BACT</name>
<dbReference type="OrthoDB" id="9801841at2"/>
<proteinExistence type="predicted"/>
<dbReference type="Gene3D" id="1.10.510.10">
    <property type="entry name" value="Transferase(Phosphotransferase) domain 1"/>
    <property type="match status" value="1"/>
</dbReference>
<dbReference type="GO" id="GO:0004672">
    <property type="term" value="F:protein kinase activity"/>
    <property type="evidence" value="ECO:0007669"/>
    <property type="project" value="InterPro"/>
</dbReference>
<keyword evidence="1" id="KW-0812">Transmembrane</keyword>
<dbReference type="InterPro" id="IPR036457">
    <property type="entry name" value="PPM-type-like_dom_sf"/>
</dbReference>
<evidence type="ECO:0000313" key="5">
    <source>
        <dbReference type="Proteomes" id="UP000186074"/>
    </source>
</evidence>
<evidence type="ECO:0000313" key="4">
    <source>
        <dbReference type="EMBL" id="APW66693.1"/>
    </source>
</evidence>
<dbReference type="KEGG" id="alp:LPB137_12895"/>
<dbReference type="CDD" id="cd00143">
    <property type="entry name" value="PP2Cc"/>
    <property type="match status" value="1"/>
</dbReference>